<evidence type="ECO:0000256" key="2">
    <source>
        <dbReference type="SAM" id="SignalP"/>
    </source>
</evidence>
<feature type="chain" id="PRO_5004905915" description="Transmembrane protein fend" evidence="2">
    <location>
        <begin position="29"/>
        <end position="425"/>
    </location>
</feature>
<dbReference type="EMBL" id="GAMC01012105">
    <property type="protein sequence ID" value="JAB94450.1"/>
    <property type="molecule type" value="mRNA"/>
</dbReference>
<protein>
    <recommendedName>
        <fullName evidence="4">Transmembrane protein fend</fullName>
    </recommendedName>
</protein>
<accession>W8B071</accession>
<dbReference type="OrthoDB" id="8195614at2759"/>
<dbReference type="AlphaFoldDB" id="W8B071"/>
<proteinExistence type="evidence at transcript level"/>
<evidence type="ECO:0000313" key="3">
    <source>
        <dbReference type="EMBL" id="JAB94450.1"/>
    </source>
</evidence>
<feature type="compositionally biased region" description="Low complexity" evidence="1">
    <location>
        <begin position="255"/>
        <end position="282"/>
    </location>
</feature>
<feature type="region of interest" description="Disordered" evidence="1">
    <location>
        <begin position="237"/>
        <end position="301"/>
    </location>
</feature>
<sequence>MFTKKKINATLIMAFAVTTLLGFLNAEAVSSKDLFRCRQSCYRKFVKDWHHCMDFEDCKNMCITPPNINSYIPEAFSFLCWNNCDQQLGPFPLNINSALRQGSLVLTNIAWDQAITNASKQCLVTWEVSGGGLMGNLLTDSSTVELSLWPDTVYHVQVTCKHKETGGMRRSYKLIVDTHKLSDSTVTGMQAITLETGNMASKEGMMPHLYGSASAMDIGANSGEADSRMRILKDSSKDFLSPYNPDNELAKKSNSDSSTSSSSSSTVTTTITTSTSSTTSSTQRSAEEKPEEEEAVELSNVDDNAVQRVHLVEEPSLKAWIAYEFKKYAMVLVGIGMMLYMYMRPKFLKDIPDDEEEEVKTDRQVLIHEEMLPSQTPQALGISPATAALEVTILPVKKCNSAAAAAAASAQGNGAAAACSQTLHV</sequence>
<keyword evidence="2" id="KW-0732">Signal</keyword>
<reference evidence="3" key="2">
    <citation type="journal article" date="2014" name="BMC Genomics">
        <title>A genomic perspective to assessing quality of mass-reared SIT flies used in Mediterranean fruit fly (Ceratitis capitata) eradication in California.</title>
        <authorList>
            <person name="Calla B."/>
            <person name="Hall B."/>
            <person name="Hou S."/>
            <person name="Geib S.M."/>
        </authorList>
    </citation>
    <scope>NUCLEOTIDE SEQUENCE</scope>
</reference>
<name>W8B071_CERCA</name>
<evidence type="ECO:0000256" key="1">
    <source>
        <dbReference type="SAM" id="MobiDB-lite"/>
    </source>
</evidence>
<organism evidence="3">
    <name type="scientific">Ceratitis capitata</name>
    <name type="common">Mediterranean fruit fly</name>
    <name type="synonym">Tephritis capitata</name>
    <dbReference type="NCBI Taxonomy" id="7213"/>
    <lineage>
        <taxon>Eukaryota</taxon>
        <taxon>Metazoa</taxon>
        <taxon>Ecdysozoa</taxon>
        <taxon>Arthropoda</taxon>
        <taxon>Hexapoda</taxon>
        <taxon>Insecta</taxon>
        <taxon>Pterygota</taxon>
        <taxon>Neoptera</taxon>
        <taxon>Endopterygota</taxon>
        <taxon>Diptera</taxon>
        <taxon>Brachycera</taxon>
        <taxon>Muscomorpha</taxon>
        <taxon>Tephritoidea</taxon>
        <taxon>Tephritidae</taxon>
        <taxon>Ceratitis</taxon>
        <taxon>Ceratitis</taxon>
    </lineage>
</organism>
<feature type="signal peptide" evidence="2">
    <location>
        <begin position="1"/>
        <end position="28"/>
    </location>
</feature>
<evidence type="ECO:0008006" key="4">
    <source>
        <dbReference type="Google" id="ProtNLM"/>
    </source>
</evidence>
<reference evidence="3" key="1">
    <citation type="submission" date="2013-07" db="EMBL/GenBank/DDBJ databases">
        <authorList>
            <person name="Geib S."/>
        </authorList>
    </citation>
    <scope>NUCLEOTIDE SEQUENCE</scope>
</reference>